<name>A0A6J4QCN3_9PSEU</name>
<reference evidence="2" key="1">
    <citation type="submission" date="2020-02" db="EMBL/GenBank/DDBJ databases">
        <authorList>
            <person name="Meier V. D."/>
        </authorList>
    </citation>
    <scope>NUCLEOTIDE SEQUENCE</scope>
    <source>
        <strain evidence="2">AVDCRST_MAG66</strain>
    </source>
</reference>
<organism evidence="2">
    <name type="scientific">uncultured Pseudonocardia sp</name>
    <dbReference type="NCBI Taxonomy" id="211455"/>
    <lineage>
        <taxon>Bacteria</taxon>
        <taxon>Bacillati</taxon>
        <taxon>Actinomycetota</taxon>
        <taxon>Actinomycetes</taxon>
        <taxon>Pseudonocardiales</taxon>
        <taxon>Pseudonocardiaceae</taxon>
        <taxon>Pseudonocardia</taxon>
        <taxon>environmental samples</taxon>
    </lineage>
</organism>
<dbReference type="EMBL" id="CADCUS010000498">
    <property type="protein sequence ID" value="CAA9434219.1"/>
    <property type="molecule type" value="Genomic_DNA"/>
</dbReference>
<dbReference type="AlphaFoldDB" id="A0A6J4QCN3"/>
<evidence type="ECO:0000256" key="1">
    <source>
        <dbReference type="SAM" id="MobiDB-lite"/>
    </source>
</evidence>
<feature type="non-terminal residue" evidence="2">
    <location>
        <position position="66"/>
    </location>
</feature>
<feature type="non-terminal residue" evidence="2">
    <location>
        <position position="1"/>
    </location>
</feature>
<sequence>WCSVCSPATVCAGRGGWARCGCTRAPTASAGASARAAGPGTRRTGGTPSTPRDPGTGRAGDGSRAA</sequence>
<gene>
    <name evidence="2" type="ORF">AVDCRST_MAG66-3511</name>
</gene>
<feature type="region of interest" description="Disordered" evidence="1">
    <location>
        <begin position="28"/>
        <end position="66"/>
    </location>
</feature>
<accession>A0A6J4QCN3</accession>
<evidence type="ECO:0000313" key="2">
    <source>
        <dbReference type="EMBL" id="CAA9434219.1"/>
    </source>
</evidence>
<feature type="compositionally biased region" description="Low complexity" evidence="1">
    <location>
        <begin position="28"/>
        <end position="56"/>
    </location>
</feature>
<protein>
    <submittedName>
        <fullName evidence="2">Uncharacterized protein</fullName>
    </submittedName>
</protein>
<proteinExistence type="predicted"/>